<keyword evidence="1" id="KW-0804">Transcription</keyword>
<evidence type="ECO:0000313" key="3">
    <source>
        <dbReference type="EMBL" id="CAA6808323.1"/>
    </source>
</evidence>
<proteinExistence type="predicted"/>
<dbReference type="Pfam" id="PF13740">
    <property type="entry name" value="ACT_6"/>
    <property type="match status" value="1"/>
</dbReference>
<dbReference type="EMBL" id="CACVAT010000120">
    <property type="protein sequence ID" value="CAA6808323.1"/>
    <property type="molecule type" value="Genomic_DNA"/>
</dbReference>
<dbReference type="GO" id="GO:0006355">
    <property type="term" value="P:regulation of DNA-templated transcription"/>
    <property type="evidence" value="ECO:0007669"/>
    <property type="project" value="UniProtKB-UniRule"/>
</dbReference>
<keyword evidence="1" id="KW-0963">Cytoplasm</keyword>
<dbReference type="InterPro" id="IPR050990">
    <property type="entry name" value="UPF0237/GcvR_regulator"/>
</dbReference>
<dbReference type="Gene3D" id="3.30.70.260">
    <property type="match status" value="2"/>
</dbReference>
<protein>
    <recommendedName>
        <fullName evidence="1">Glycine cleavage system transcriptional repressor</fullName>
    </recommendedName>
</protein>
<feature type="domain" description="ACT" evidence="2">
    <location>
        <begin position="95"/>
        <end position="174"/>
    </location>
</feature>
<dbReference type="PROSITE" id="PS51671">
    <property type="entry name" value="ACT"/>
    <property type="match status" value="1"/>
</dbReference>
<dbReference type="SUPFAM" id="SSF55021">
    <property type="entry name" value="ACT-like"/>
    <property type="match status" value="2"/>
</dbReference>
<dbReference type="PIRSF" id="PIRSF028103">
    <property type="entry name" value="GcvR"/>
    <property type="match status" value="1"/>
</dbReference>
<accession>A0A6S6SU51</accession>
<sequence>MQVSLVLTVLSDDQSGLVQRISEVLVEHEANWTESRMVHLAGKFAGLLQATVAQDKLEALKAGLQGLQASHAINILIEQVGAEALAAIEPAEELTLKVLGQDMPGIVNRITEALANLKVNVEELTSEQRSAPMSAEKLFYANITMGLPEGVSADDVQDALEGLSEQLMVDLQFS</sequence>
<organism evidence="3">
    <name type="scientific">uncultured Thiotrichaceae bacterium</name>
    <dbReference type="NCBI Taxonomy" id="298394"/>
    <lineage>
        <taxon>Bacteria</taxon>
        <taxon>Pseudomonadati</taxon>
        <taxon>Pseudomonadota</taxon>
        <taxon>Gammaproteobacteria</taxon>
        <taxon>Thiotrichales</taxon>
        <taxon>Thiotrichaceae</taxon>
        <taxon>environmental samples</taxon>
    </lineage>
</organism>
<dbReference type="InterPro" id="IPR002912">
    <property type="entry name" value="ACT_dom"/>
</dbReference>
<keyword evidence="1" id="KW-0678">Repressor</keyword>
<gene>
    <name evidence="3" type="ORF">HELGO_WM78716</name>
</gene>
<dbReference type="GO" id="GO:0005737">
    <property type="term" value="C:cytoplasm"/>
    <property type="evidence" value="ECO:0007669"/>
    <property type="project" value="UniProtKB-SubCell"/>
</dbReference>
<evidence type="ECO:0000256" key="1">
    <source>
        <dbReference type="PIRNR" id="PIRNR028103"/>
    </source>
</evidence>
<dbReference type="AlphaFoldDB" id="A0A6S6SU51"/>
<dbReference type="PANTHER" id="PTHR34875">
    <property type="entry name" value="UPF0237 PROTEIN MJ1558"/>
    <property type="match status" value="1"/>
</dbReference>
<comment type="subcellular location">
    <subcellularLocation>
        <location evidence="1">Cytoplasm</location>
    </subcellularLocation>
</comment>
<dbReference type="InterPro" id="IPR045865">
    <property type="entry name" value="ACT-like_dom_sf"/>
</dbReference>
<evidence type="ECO:0000259" key="2">
    <source>
        <dbReference type="PROSITE" id="PS51671"/>
    </source>
</evidence>
<dbReference type="CDD" id="cd04869">
    <property type="entry name" value="ACT_GcvR_2"/>
    <property type="match status" value="1"/>
</dbReference>
<dbReference type="PANTHER" id="PTHR34875:SF6">
    <property type="entry name" value="UPF0237 PROTEIN MJ1558"/>
    <property type="match status" value="1"/>
</dbReference>
<reference evidence="3" key="1">
    <citation type="submission" date="2020-01" db="EMBL/GenBank/DDBJ databases">
        <authorList>
            <person name="Meier V. D."/>
            <person name="Meier V D."/>
        </authorList>
    </citation>
    <scope>NUCLEOTIDE SEQUENCE</scope>
    <source>
        <strain evidence="3">HLG_WM_MAG_09</strain>
    </source>
</reference>
<name>A0A6S6SU51_9GAMM</name>
<dbReference type="InterPro" id="IPR016867">
    <property type="entry name" value="GcvR"/>
</dbReference>